<dbReference type="EMBL" id="ANIY01004465">
    <property type="protein sequence ID" value="ETP29321.1"/>
    <property type="molecule type" value="Genomic_DNA"/>
</dbReference>
<evidence type="ECO:0000256" key="1">
    <source>
        <dbReference type="SAM" id="MobiDB-lite"/>
    </source>
</evidence>
<dbReference type="OrthoDB" id="145818at2759"/>
<dbReference type="AlphaFoldDB" id="W2Y2Z4"/>
<evidence type="ECO:0000313" key="3">
    <source>
        <dbReference type="Proteomes" id="UP000018948"/>
    </source>
</evidence>
<accession>W2Y2Z4</accession>
<sequence>MWIGKGLEAASVPFQNLRYGGSTVGWKSKKPSGIDTQWSYKTPNCGEVFAGEDAVVRHAIESGLLANSDDEEEKTEDNASPDSENVEDSNIRVSQIDTSAQLSQHTLGDLFGASSGSEVELSQAAVPRAFGLLSSRELEDADDAERDGVCAETSGPMLRPLSNVKQDVNVVPDDENLSAYESLSSGQGDSSGVVDGDEDAALVMDEAFVESLRIGQDGVNKKAAEARANALPATKWTPVSSEFEEASLPYPGLNAEVDFSYAVSVIHRF</sequence>
<reference evidence="2 3" key="1">
    <citation type="submission" date="2013-11" db="EMBL/GenBank/DDBJ databases">
        <title>The Genome Sequence of Phytophthora parasitica P10297.</title>
        <authorList>
            <consortium name="The Broad Institute Genomics Platform"/>
            <person name="Russ C."/>
            <person name="Tyler B."/>
            <person name="Panabieres F."/>
            <person name="Shan W."/>
            <person name="Tripathy S."/>
            <person name="Grunwald N."/>
            <person name="Machado M."/>
            <person name="Johnson C.S."/>
            <person name="Walker B."/>
            <person name="Young S.K."/>
            <person name="Zeng Q."/>
            <person name="Gargeya S."/>
            <person name="Fitzgerald M."/>
            <person name="Haas B."/>
            <person name="Abouelleil A."/>
            <person name="Allen A.W."/>
            <person name="Alvarado L."/>
            <person name="Arachchi H.M."/>
            <person name="Berlin A.M."/>
            <person name="Chapman S.B."/>
            <person name="Gainer-Dewar J."/>
            <person name="Goldberg J."/>
            <person name="Griggs A."/>
            <person name="Gujja S."/>
            <person name="Hansen M."/>
            <person name="Howarth C."/>
            <person name="Imamovic A."/>
            <person name="Ireland A."/>
            <person name="Larimer J."/>
            <person name="McCowan C."/>
            <person name="Murphy C."/>
            <person name="Pearson M."/>
            <person name="Poon T.W."/>
            <person name="Priest M."/>
            <person name="Roberts A."/>
            <person name="Saif S."/>
            <person name="Shea T."/>
            <person name="Sisk P."/>
            <person name="Sykes S."/>
            <person name="Wortman J."/>
            <person name="Nusbaum C."/>
            <person name="Birren B."/>
        </authorList>
    </citation>
    <scope>NUCLEOTIDE SEQUENCE [LARGE SCALE GENOMIC DNA]</scope>
    <source>
        <strain evidence="2 3">P10297</strain>
    </source>
</reference>
<name>W2Y2Z4_PHYNI</name>
<evidence type="ECO:0000313" key="2">
    <source>
        <dbReference type="EMBL" id="ETP29321.1"/>
    </source>
</evidence>
<gene>
    <name evidence="2" type="ORF">F442_21509</name>
</gene>
<feature type="region of interest" description="Disordered" evidence="1">
    <location>
        <begin position="63"/>
        <end position="89"/>
    </location>
</feature>
<dbReference type="Proteomes" id="UP000018948">
    <property type="component" value="Unassembled WGS sequence"/>
</dbReference>
<comment type="caution">
    <text evidence="2">The sequence shown here is derived from an EMBL/GenBank/DDBJ whole genome shotgun (WGS) entry which is preliminary data.</text>
</comment>
<protein>
    <submittedName>
        <fullName evidence="2">Uncharacterized protein</fullName>
    </submittedName>
</protein>
<proteinExistence type="predicted"/>
<organism evidence="2 3">
    <name type="scientific">Phytophthora nicotianae P10297</name>
    <dbReference type="NCBI Taxonomy" id="1317064"/>
    <lineage>
        <taxon>Eukaryota</taxon>
        <taxon>Sar</taxon>
        <taxon>Stramenopiles</taxon>
        <taxon>Oomycota</taxon>
        <taxon>Peronosporomycetes</taxon>
        <taxon>Peronosporales</taxon>
        <taxon>Peronosporaceae</taxon>
        <taxon>Phytophthora</taxon>
    </lineage>
</organism>